<name>L8WK80_THACA</name>
<evidence type="ECO:0000313" key="1">
    <source>
        <dbReference type="EMBL" id="ELU37218.1"/>
    </source>
</evidence>
<proteinExistence type="predicted"/>
<accession>L8WK80</accession>
<reference evidence="1 2" key="1">
    <citation type="journal article" date="2013" name="Nat. Commun.">
        <title>The evolution and pathogenic mechanisms of the rice sheath blight pathogen.</title>
        <authorList>
            <person name="Zheng A."/>
            <person name="Lin R."/>
            <person name="Xu L."/>
            <person name="Qin P."/>
            <person name="Tang C."/>
            <person name="Ai P."/>
            <person name="Zhang D."/>
            <person name="Liu Y."/>
            <person name="Sun Z."/>
            <person name="Feng H."/>
            <person name="Wang Y."/>
            <person name="Chen Y."/>
            <person name="Liang X."/>
            <person name="Fu R."/>
            <person name="Li Q."/>
            <person name="Zhang J."/>
            <person name="Yu X."/>
            <person name="Xie Z."/>
            <person name="Ding L."/>
            <person name="Guan P."/>
            <person name="Tang J."/>
            <person name="Liang Y."/>
            <person name="Wang S."/>
            <person name="Deng Q."/>
            <person name="Li S."/>
            <person name="Zhu J."/>
            <person name="Wang L."/>
            <person name="Liu H."/>
            <person name="Li P."/>
        </authorList>
    </citation>
    <scope>NUCLEOTIDE SEQUENCE [LARGE SCALE GENOMIC DNA]</scope>
    <source>
        <strain evidence="2">AG-1 IA</strain>
    </source>
</reference>
<dbReference type="EMBL" id="AFRT01002799">
    <property type="protein sequence ID" value="ELU37218.1"/>
    <property type="molecule type" value="Genomic_DNA"/>
</dbReference>
<protein>
    <submittedName>
        <fullName evidence="1">Uncharacterized protein</fullName>
    </submittedName>
</protein>
<sequence length="63" mass="7140">MAKTSEGNASRCRTPIRFLPSEAKKRLTLLVDDPATQSRARTERTLPTTSRITLHLNGHRRPQ</sequence>
<evidence type="ECO:0000313" key="2">
    <source>
        <dbReference type="Proteomes" id="UP000011668"/>
    </source>
</evidence>
<organism evidence="1 2">
    <name type="scientific">Thanatephorus cucumeris (strain AG1-IA)</name>
    <name type="common">Rice sheath blight fungus</name>
    <name type="synonym">Rhizoctonia solani</name>
    <dbReference type="NCBI Taxonomy" id="983506"/>
    <lineage>
        <taxon>Eukaryota</taxon>
        <taxon>Fungi</taxon>
        <taxon>Dikarya</taxon>
        <taxon>Basidiomycota</taxon>
        <taxon>Agaricomycotina</taxon>
        <taxon>Agaricomycetes</taxon>
        <taxon>Cantharellales</taxon>
        <taxon>Ceratobasidiaceae</taxon>
        <taxon>Rhizoctonia</taxon>
        <taxon>Rhizoctonia solani AG-1</taxon>
    </lineage>
</organism>
<keyword evidence="2" id="KW-1185">Reference proteome</keyword>
<dbReference type="AlphaFoldDB" id="L8WK80"/>
<gene>
    <name evidence="1" type="ORF">AG1IA_08753</name>
</gene>
<dbReference type="HOGENOM" id="CLU_2887408_0_0_1"/>
<dbReference type="Proteomes" id="UP000011668">
    <property type="component" value="Unassembled WGS sequence"/>
</dbReference>
<comment type="caution">
    <text evidence="1">The sequence shown here is derived from an EMBL/GenBank/DDBJ whole genome shotgun (WGS) entry which is preliminary data.</text>
</comment>